<dbReference type="PANTHER" id="PTHR43649">
    <property type="entry name" value="ARABINOSE-BINDING PROTEIN-RELATED"/>
    <property type="match status" value="1"/>
</dbReference>
<name>A0A4R6V4R5_9ACTN</name>
<dbReference type="OrthoDB" id="3495561at2"/>
<dbReference type="Pfam" id="PF13416">
    <property type="entry name" value="SBP_bac_8"/>
    <property type="match status" value="1"/>
</dbReference>
<dbReference type="InterPro" id="IPR050490">
    <property type="entry name" value="Bact_solute-bd_prot1"/>
</dbReference>
<sequence>MGTEGAALRGCVAAVAAAATVLGAAACQGPGADDGSDRIIYFATGRDVSDNNLYRRLIQEWNEDRTDGYRAYLVELPGSADEQYAEMMRSAQTGRSEYDVLNLDNQFTAAFAEAGRIEELGPLWAGGEGDPAGAQSQMEGVFRSELLETVRYGPDRRIYAAPFTADVGMLYYRADLLDEEELDAREDLPGLLETLSEAAGEAGVDHPYIGQFDAYEGLTVNTMEVVGGVGGALVVPGEGNAPPRVAVIDQNNPEYGALEFIADGFADGTFHPASLEGGEEDSYVRFLGGEAVAMRNWPTWYRRLLITSAEAGDGEEAEYAVRALPGALLGGQSLALADGTPHRDRALELIRFLTGEDRQKTLFYCGGYMPTHSGVYTDALPPGEAEALCTQHGVSGQEEWYAEAGEFLTPVGDAIADARVRPVTPYYSQFSEAVYTGLHPLFTAAAAGGEAPLDPAALAGTRTEADAALRGE</sequence>
<evidence type="ECO:0000313" key="2">
    <source>
        <dbReference type="Proteomes" id="UP000295281"/>
    </source>
</evidence>
<reference evidence="1 2" key="1">
    <citation type="submission" date="2019-03" db="EMBL/GenBank/DDBJ databases">
        <title>Genomic Encyclopedia of Type Strains, Phase IV (KMG-IV): sequencing the most valuable type-strain genomes for metagenomic binning, comparative biology and taxonomic classification.</title>
        <authorList>
            <person name="Goeker M."/>
        </authorList>
    </citation>
    <scope>NUCLEOTIDE SEQUENCE [LARGE SCALE GENOMIC DNA]</scope>
    <source>
        <strain evidence="1 2">DSM 46770</strain>
    </source>
</reference>
<accession>A0A4R6V4R5</accession>
<gene>
    <name evidence="1" type="ORF">EV190_103260</name>
</gene>
<evidence type="ECO:0000313" key="1">
    <source>
        <dbReference type="EMBL" id="TDQ53809.1"/>
    </source>
</evidence>
<proteinExistence type="predicted"/>
<dbReference type="PANTHER" id="PTHR43649:SF12">
    <property type="entry name" value="DIACETYLCHITOBIOSE BINDING PROTEIN DASA"/>
    <property type="match status" value="1"/>
</dbReference>
<dbReference type="Proteomes" id="UP000295281">
    <property type="component" value="Unassembled WGS sequence"/>
</dbReference>
<dbReference type="SUPFAM" id="SSF53850">
    <property type="entry name" value="Periplasmic binding protein-like II"/>
    <property type="match status" value="1"/>
</dbReference>
<dbReference type="AlphaFoldDB" id="A0A4R6V4R5"/>
<dbReference type="Gene3D" id="3.40.190.10">
    <property type="entry name" value="Periplasmic binding protein-like II"/>
    <property type="match status" value="2"/>
</dbReference>
<protein>
    <submittedName>
        <fullName evidence="1">Carbohydrate ABC transporter substrate-binding protein (CUT1 family)</fullName>
    </submittedName>
</protein>
<keyword evidence="2" id="KW-1185">Reference proteome</keyword>
<dbReference type="EMBL" id="SNYN01000003">
    <property type="protein sequence ID" value="TDQ53809.1"/>
    <property type="molecule type" value="Genomic_DNA"/>
</dbReference>
<dbReference type="InterPro" id="IPR006059">
    <property type="entry name" value="SBP"/>
</dbReference>
<comment type="caution">
    <text evidence="1">The sequence shown here is derived from an EMBL/GenBank/DDBJ whole genome shotgun (WGS) entry which is preliminary data.</text>
</comment>
<dbReference type="RefSeq" id="WP_133740712.1">
    <property type="nucleotide sequence ID" value="NZ_SNYN01000003.1"/>
</dbReference>
<organism evidence="1 2">
    <name type="scientific">Actinorugispora endophytica</name>
    <dbReference type="NCBI Taxonomy" id="1605990"/>
    <lineage>
        <taxon>Bacteria</taxon>
        <taxon>Bacillati</taxon>
        <taxon>Actinomycetota</taxon>
        <taxon>Actinomycetes</taxon>
        <taxon>Streptosporangiales</taxon>
        <taxon>Nocardiopsidaceae</taxon>
        <taxon>Actinorugispora</taxon>
    </lineage>
</organism>